<evidence type="ECO:0000256" key="1">
    <source>
        <dbReference type="SAM" id="MobiDB-lite"/>
    </source>
</evidence>
<name>A0A9P4KBH7_9PLEO</name>
<proteinExistence type="predicted"/>
<feature type="compositionally biased region" description="Basic and acidic residues" evidence="1">
    <location>
        <begin position="112"/>
        <end position="125"/>
    </location>
</feature>
<dbReference type="EMBL" id="ML986632">
    <property type="protein sequence ID" value="KAF2263014.1"/>
    <property type="molecule type" value="Genomic_DNA"/>
</dbReference>
<dbReference type="AlphaFoldDB" id="A0A9P4KBH7"/>
<sequence>MHRTSTSLQPKQEKGNRSHSILEPEPDPDPDPAPPIVITARNLLNQSKGKRKNNNPDPDSDPDPDPAPPVIISADSLQAPIQEPKLGPQAAPRLLTSTFQQNSTNYRSNRYNLRDLSKNANKDPNPDPDPNPEPEPDPDPAPPIIISRERQASGSPDCSSNSAPSSLNMGSKISKAKEQARGGKLHSSVAKEDKEQMKEPKNYYTHRSKSMRRKVGGNEVSDQGSGGGLN</sequence>
<dbReference type="Proteomes" id="UP000800093">
    <property type="component" value="Unassembled WGS sequence"/>
</dbReference>
<dbReference type="OrthoDB" id="3788029at2759"/>
<feature type="compositionally biased region" description="Polar residues" evidence="1">
    <location>
        <begin position="1"/>
        <end position="10"/>
    </location>
</feature>
<feature type="region of interest" description="Disordered" evidence="1">
    <location>
        <begin position="1"/>
        <end position="230"/>
    </location>
</feature>
<protein>
    <submittedName>
        <fullName evidence="2">Uncharacterized protein</fullName>
    </submittedName>
</protein>
<keyword evidence="3" id="KW-1185">Reference proteome</keyword>
<feature type="compositionally biased region" description="Basic and acidic residues" evidence="1">
    <location>
        <begin position="11"/>
        <end position="22"/>
    </location>
</feature>
<feature type="compositionally biased region" description="Basic and acidic residues" evidence="1">
    <location>
        <begin position="189"/>
        <end position="201"/>
    </location>
</feature>
<accession>A0A9P4KBH7</accession>
<feature type="compositionally biased region" description="Basic residues" evidence="1">
    <location>
        <begin position="204"/>
        <end position="215"/>
    </location>
</feature>
<comment type="caution">
    <text evidence="2">The sequence shown here is derived from an EMBL/GenBank/DDBJ whole genome shotgun (WGS) entry which is preliminary data.</text>
</comment>
<evidence type="ECO:0000313" key="3">
    <source>
        <dbReference type="Proteomes" id="UP000800093"/>
    </source>
</evidence>
<gene>
    <name evidence="2" type="ORF">CC78DRAFT_581895</name>
</gene>
<feature type="compositionally biased region" description="Polar residues" evidence="1">
    <location>
        <begin position="95"/>
        <end position="111"/>
    </location>
</feature>
<evidence type="ECO:0000313" key="2">
    <source>
        <dbReference type="EMBL" id="KAF2263014.1"/>
    </source>
</evidence>
<organism evidence="2 3">
    <name type="scientific">Lojkania enalia</name>
    <dbReference type="NCBI Taxonomy" id="147567"/>
    <lineage>
        <taxon>Eukaryota</taxon>
        <taxon>Fungi</taxon>
        <taxon>Dikarya</taxon>
        <taxon>Ascomycota</taxon>
        <taxon>Pezizomycotina</taxon>
        <taxon>Dothideomycetes</taxon>
        <taxon>Pleosporomycetidae</taxon>
        <taxon>Pleosporales</taxon>
        <taxon>Pleosporales incertae sedis</taxon>
        <taxon>Lojkania</taxon>
    </lineage>
</organism>
<reference evidence="3" key="1">
    <citation type="journal article" date="2020" name="Stud. Mycol.">
        <title>101 Dothideomycetes genomes: A test case for predicting lifestyles and emergence of pathogens.</title>
        <authorList>
            <person name="Haridas S."/>
            <person name="Albert R."/>
            <person name="Binder M."/>
            <person name="Bloem J."/>
            <person name="LaButti K."/>
            <person name="Salamov A."/>
            <person name="Andreopoulos B."/>
            <person name="Baker S."/>
            <person name="Barry K."/>
            <person name="Bills G."/>
            <person name="Bluhm B."/>
            <person name="Cannon C."/>
            <person name="Castanera R."/>
            <person name="Culley D."/>
            <person name="Daum C."/>
            <person name="Ezra D."/>
            <person name="Gonzalez J."/>
            <person name="Henrissat B."/>
            <person name="Kuo A."/>
            <person name="Liang C."/>
            <person name="Lipzen A."/>
            <person name="Lutzoni F."/>
            <person name="Magnuson J."/>
            <person name="Mondo S."/>
            <person name="Nolan M."/>
            <person name="Ohm R."/>
            <person name="Pangilinan J."/>
            <person name="Park H.-J."/>
            <person name="Ramirez L."/>
            <person name="Alfaro M."/>
            <person name="Sun H."/>
            <person name="Tritt A."/>
            <person name="Yoshinaga Y."/>
            <person name="Zwiers L.-H."/>
            <person name="Turgeon B."/>
            <person name="Goodwin S."/>
            <person name="Spatafora J."/>
            <person name="Crous P."/>
            <person name="Grigoriev I."/>
        </authorList>
    </citation>
    <scope>NUCLEOTIDE SEQUENCE [LARGE SCALE GENOMIC DNA]</scope>
    <source>
        <strain evidence="3">CBS 304.66</strain>
    </source>
</reference>
<feature type="compositionally biased region" description="Low complexity" evidence="1">
    <location>
        <begin position="152"/>
        <end position="171"/>
    </location>
</feature>